<evidence type="ECO:0000259" key="1">
    <source>
        <dbReference type="Pfam" id="PF00561"/>
    </source>
</evidence>
<dbReference type="EMBL" id="LVYI01000012">
    <property type="protein sequence ID" value="OAP54962.1"/>
    <property type="molecule type" value="Genomic_DNA"/>
</dbReference>
<reference evidence="2 3" key="1">
    <citation type="submission" date="2016-04" db="EMBL/GenBank/DDBJ databases">
        <title>Draft genome of Fonsecaea erecta CBS 125763.</title>
        <authorList>
            <person name="Weiss V.A."/>
            <person name="Vicente V.A."/>
            <person name="Raittz R.T."/>
            <person name="Moreno L.F."/>
            <person name="De Souza E.M."/>
            <person name="Pedrosa F.O."/>
            <person name="Steffens M.B."/>
            <person name="Faoro H."/>
            <person name="Tadra-Sfeir M.Z."/>
            <person name="Najafzadeh M.J."/>
            <person name="Felipe M.S."/>
            <person name="Teixeira M."/>
            <person name="Sun J."/>
            <person name="Xi L."/>
            <person name="Gomes R."/>
            <person name="De Azevedo C.M."/>
            <person name="Salgado C.G."/>
            <person name="Da Silva M.B."/>
            <person name="Nascimento M.F."/>
            <person name="Queiroz-Telles F."/>
            <person name="Attili D.S."/>
            <person name="Gorbushina A."/>
        </authorList>
    </citation>
    <scope>NUCLEOTIDE SEQUENCE [LARGE SCALE GENOMIC DNA]</scope>
    <source>
        <strain evidence="2 3">CBS 125763</strain>
    </source>
</reference>
<dbReference type="Pfam" id="PF00561">
    <property type="entry name" value="Abhydrolase_1"/>
    <property type="match status" value="1"/>
</dbReference>
<accession>A0A178Z5H1</accession>
<feature type="domain" description="AB hydrolase-1" evidence="1">
    <location>
        <begin position="60"/>
        <end position="164"/>
    </location>
</feature>
<dbReference type="Gene3D" id="3.40.50.1820">
    <property type="entry name" value="alpha/beta hydrolase"/>
    <property type="match status" value="1"/>
</dbReference>
<dbReference type="InterPro" id="IPR000073">
    <property type="entry name" value="AB_hydrolase_1"/>
</dbReference>
<dbReference type="OrthoDB" id="294702at2759"/>
<comment type="caution">
    <text evidence="2">The sequence shown here is derived from an EMBL/GenBank/DDBJ whole genome shotgun (WGS) entry which is preliminary data.</text>
</comment>
<keyword evidence="3" id="KW-1185">Reference proteome</keyword>
<dbReference type="STRING" id="1367422.A0A178Z5H1"/>
<dbReference type="SUPFAM" id="SSF53474">
    <property type="entry name" value="alpha/beta-Hydrolases"/>
    <property type="match status" value="1"/>
</dbReference>
<dbReference type="PANTHER" id="PTHR45763:SF46">
    <property type="entry name" value="AB HYDROLASE-1 DOMAIN-CONTAINING PROTEIN"/>
    <property type="match status" value="1"/>
</dbReference>
<dbReference type="InterPro" id="IPR029058">
    <property type="entry name" value="AB_hydrolase_fold"/>
</dbReference>
<proteinExistence type="predicted"/>
<dbReference type="AlphaFoldDB" id="A0A178Z5H1"/>
<gene>
    <name evidence="2" type="ORF">AYL99_10662</name>
</gene>
<dbReference type="PANTHER" id="PTHR45763">
    <property type="entry name" value="HYDROLASE, ALPHA/BETA FOLD FAMILY PROTEIN, EXPRESSED-RELATED"/>
    <property type="match status" value="1"/>
</dbReference>
<sequence>MPNSNLIRIRGLLDKSSDTTNIQRDTGITNQMENDNSETILLPDGRKLGYAQFGSPTGRAVFFVHGHPGSRLEGAHLHDVGLKLGARIICADRPGTGLSSPQPGRTLLDHPKDLEHLADHLKLERYGVLGVSGGGPYALACAYALPRDKLKCVSIVCGLGPVYEIGMKGARWVNWLGFAFGYRYCPRILNRWFWQSQTCGRLDLSDEQRLQLHMKEFSNPKSVAERKDFDAMTNEVNARRFMRASRAAFAQGYDGCLQDGKILSSPLGFRIEDIRPDLPVQLWYGKMDVNVPLNHGETVAKRLGDRAVLRVEDETHASIFFNWREQFLGDLVRAI</sequence>
<dbReference type="GeneID" id="30014830"/>
<evidence type="ECO:0000313" key="2">
    <source>
        <dbReference type="EMBL" id="OAP54962.1"/>
    </source>
</evidence>
<protein>
    <recommendedName>
        <fullName evidence="1">AB hydrolase-1 domain-containing protein</fullName>
    </recommendedName>
</protein>
<dbReference type="Proteomes" id="UP000078343">
    <property type="component" value="Unassembled WGS sequence"/>
</dbReference>
<dbReference type="RefSeq" id="XP_018688329.1">
    <property type="nucleotide sequence ID" value="XM_018842168.1"/>
</dbReference>
<evidence type="ECO:0000313" key="3">
    <source>
        <dbReference type="Proteomes" id="UP000078343"/>
    </source>
</evidence>
<organism evidence="2 3">
    <name type="scientific">Fonsecaea erecta</name>
    <dbReference type="NCBI Taxonomy" id="1367422"/>
    <lineage>
        <taxon>Eukaryota</taxon>
        <taxon>Fungi</taxon>
        <taxon>Dikarya</taxon>
        <taxon>Ascomycota</taxon>
        <taxon>Pezizomycotina</taxon>
        <taxon>Eurotiomycetes</taxon>
        <taxon>Chaetothyriomycetidae</taxon>
        <taxon>Chaetothyriales</taxon>
        <taxon>Herpotrichiellaceae</taxon>
        <taxon>Fonsecaea</taxon>
    </lineage>
</organism>
<name>A0A178Z5H1_9EURO</name>